<organism evidence="2 3">
    <name type="scientific">Fusarium beomiforme</name>
    <dbReference type="NCBI Taxonomy" id="44412"/>
    <lineage>
        <taxon>Eukaryota</taxon>
        <taxon>Fungi</taxon>
        <taxon>Dikarya</taxon>
        <taxon>Ascomycota</taxon>
        <taxon>Pezizomycotina</taxon>
        <taxon>Sordariomycetes</taxon>
        <taxon>Hypocreomycetidae</taxon>
        <taxon>Hypocreales</taxon>
        <taxon>Nectriaceae</taxon>
        <taxon>Fusarium</taxon>
        <taxon>Fusarium burgessii species complex</taxon>
    </lineage>
</organism>
<evidence type="ECO:0000259" key="1">
    <source>
        <dbReference type="Pfam" id="PF20150"/>
    </source>
</evidence>
<feature type="domain" description="2EXR" evidence="1">
    <location>
        <begin position="17"/>
        <end position="104"/>
    </location>
</feature>
<dbReference type="AlphaFoldDB" id="A0A9P5AI97"/>
<dbReference type="PANTHER" id="PTHR35910">
    <property type="entry name" value="2EXR DOMAIN-CONTAINING PROTEIN"/>
    <property type="match status" value="1"/>
</dbReference>
<dbReference type="EMBL" id="PVQB02000294">
    <property type="protein sequence ID" value="KAF4339213.1"/>
    <property type="molecule type" value="Genomic_DNA"/>
</dbReference>
<evidence type="ECO:0000313" key="2">
    <source>
        <dbReference type="EMBL" id="KAF4339213.1"/>
    </source>
</evidence>
<gene>
    <name evidence="2" type="ORF">FBEOM_6872</name>
</gene>
<protein>
    <recommendedName>
        <fullName evidence="1">2EXR domain-containing protein</fullName>
    </recommendedName>
</protein>
<accession>A0A9P5AI97</accession>
<evidence type="ECO:0000313" key="3">
    <source>
        <dbReference type="Proteomes" id="UP000730481"/>
    </source>
</evidence>
<dbReference type="OrthoDB" id="3561261at2759"/>
<reference evidence="2" key="1">
    <citation type="journal article" date="2017" name="Mycologia">
        <title>Fusarium algeriense, sp. nov., a novel toxigenic crown rot pathogen of durum wheat from Algeria is nested in the Fusarium burgessii species complex.</title>
        <authorList>
            <person name="Laraba I."/>
            <person name="Keddad A."/>
            <person name="Boureghda H."/>
            <person name="Abdallah N."/>
            <person name="Vaughan M.M."/>
            <person name="Proctor R.H."/>
            <person name="Busman M."/>
            <person name="O'Donnell K."/>
        </authorList>
    </citation>
    <scope>NUCLEOTIDE SEQUENCE</scope>
    <source>
        <strain evidence="2">NRRL 25174</strain>
    </source>
</reference>
<keyword evidence="3" id="KW-1185">Reference proteome</keyword>
<sequence>MASTETSTSSSFRLQGLPLELRDLIWCFTLPPQRLFHVKKASTQTSANNPNIEQLFFRFHIHHAPPVALQVSHESRAVAMREGFFLSAHGANPGLWFRPETDILYFDRNQRVTLKLGQHPSQPSIHGFDRILNVGMEWRAFFRDVPRPSADETMAEYWRSAIESLYEFVPNMRTLNYILPELRHRGGMVWGREPYQAQCYKPLLVPLPERIKIPWETTRNRGNDRAAMLSEFLFNASHGNRNTTPPMVTWGEVKSDIEKGLEEESDREQAGNYPPEVIGWWLIREGIPEMNENPQIQRFDS</sequence>
<comment type="caution">
    <text evidence="2">The sequence shown here is derived from an EMBL/GenBank/DDBJ whole genome shotgun (WGS) entry which is preliminary data.</text>
</comment>
<reference evidence="2" key="2">
    <citation type="submission" date="2020-02" db="EMBL/GenBank/DDBJ databases">
        <title>Identification and distribution of gene clusters putatively required for synthesis of sphingolipid metabolism inhibitors in phylogenetically diverse species of the filamentous fungus Fusarium.</title>
        <authorList>
            <person name="Kim H.-S."/>
            <person name="Busman M."/>
            <person name="Brown D.W."/>
            <person name="Divon H."/>
            <person name="Uhlig S."/>
            <person name="Proctor R.H."/>
        </authorList>
    </citation>
    <scope>NUCLEOTIDE SEQUENCE</scope>
    <source>
        <strain evidence="2">NRRL 25174</strain>
    </source>
</reference>
<name>A0A9P5AI97_9HYPO</name>
<proteinExistence type="predicted"/>
<dbReference type="Proteomes" id="UP000730481">
    <property type="component" value="Unassembled WGS sequence"/>
</dbReference>
<dbReference type="PANTHER" id="PTHR35910:SF6">
    <property type="entry name" value="2EXR DOMAIN-CONTAINING PROTEIN"/>
    <property type="match status" value="1"/>
</dbReference>
<dbReference type="InterPro" id="IPR045518">
    <property type="entry name" value="2EXR"/>
</dbReference>
<dbReference type="Pfam" id="PF20150">
    <property type="entry name" value="2EXR"/>
    <property type="match status" value="1"/>
</dbReference>